<evidence type="ECO:0000313" key="1">
    <source>
        <dbReference type="EMBL" id="JAN91022.1"/>
    </source>
</evidence>
<dbReference type="InterPro" id="IPR035093">
    <property type="entry name" value="RelE/ParE_toxin_dom_sf"/>
</dbReference>
<dbReference type="SUPFAM" id="SSF143011">
    <property type="entry name" value="RelE-like"/>
    <property type="match status" value="1"/>
</dbReference>
<dbReference type="Pfam" id="PF05016">
    <property type="entry name" value="ParE_toxin"/>
    <property type="match status" value="1"/>
</dbReference>
<dbReference type="PANTHER" id="PTHR35601:SF1">
    <property type="entry name" value="TOXIN RELE"/>
    <property type="match status" value="1"/>
</dbReference>
<dbReference type="EMBL" id="GDIQ01003715">
    <property type="protein sequence ID" value="JAN91022.1"/>
    <property type="molecule type" value="Transcribed_RNA"/>
</dbReference>
<reference evidence="1" key="1">
    <citation type="submission" date="2015-10" db="EMBL/GenBank/DDBJ databases">
        <title>EvidentialGene: Evidence-directed Construction of Complete mRNA Transcriptomes without Genomes.</title>
        <authorList>
            <person name="Gilbert D.G."/>
        </authorList>
    </citation>
    <scope>NUCLEOTIDE SEQUENCE</scope>
</reference>
<protein>
    <submittedName>
        <fullName evidence="1">Uncharacterized protein</fullName>
    </submittedName>
</protein>
<organism evidence="1">
    <name type="scientific">Daphnia magna</name>
    <dbReference type="NCBI Taxonomy" id="35525"/>
    <lineage>
        <taxon>Eukaryota</taxon>
        <taxon>Metazoa</taxon>
        <taxon>Ecdysozoa</taxon>
        <taxon>Arthropoda</taxon>
        <taxon>Crustacea</taxon>
        <taxon>Branchiopoda</taxon>
        <taxon>Diplostraca</taxon>
        <taxon>Cladocera</taxon>
        <taxon>Anomopoda</taxon>
        <taxon>Daphniidae</taxon>
        <taxon>Daphnia</taxon>
    </lineage>
</organism>
<dbReference type="Gene3D" id="3.30.2310.20">
    <property type="entry name" value="RelE-like"/>
    <property type="match status" value="1"/>
</dbReference>
<accession>A0A0P6C5Q1</accession>
<name>A0A0P6C5Q1_9CRUS</name>
<dbReference type="PANTHER" id="PTHR35601">
    <property type="entry name" value="TOXIN RELE"/>
    <property type="match status" value="1"/>
</dbReference>
<dbReference type="AlphaFoldDB" id="A0A0P6C5Q1"/>
<dbReference type="NCBIfam" id="TIGR02385">
    <property type="entry name" value="RelE_StbE"/>
    <property type="match status" value="1"/>
</dbReference>
<proteinExistence type="predicted"/>
<sequence length="84" mass="9783">MYEIEYKKKAIKGLAKINDPYYTAIIQSINNLSENPRPFGYKKLTGRSGYRIRVGTYRIIYDIFDTKLIIEIVNIGSRGVIYED</sequence>
<dbReference type="InterPro" id="IPR007712">
    <property type="entry name" value="RelE/ParE_toxin"/>
</dbReference>